<dbReference type="EMBL" id="JXNT01000002">
    <property type="protein sequence ID" value="ODM22046.1"/>
    <property type="molecule type" value="Genomic_DNA"/>
</dbReference>
<reference evidence="1 2" key="1">
    <citation type="journal article" date="2016" name="BMC Genomics">
        <title>Comparative genomic and transcriptomic analyses of the Fuzhuan brick tea-fermentation fungus Aspergillus cristatus.</title>
        <authorList>
            <person name="Ge Y."/>
            <person name="Wang Y."/>
            <person name="Liu Y."/>
            <person name="Tan Y."/>
            <person name="Ren X."/>
            <person name="Zhang X."/>
            <person name="Hyde K.D."/>
            <person name="Liu Y."/>
            <person name="Liu Z."/>
        </authorList>
    </citation>
    <scope>NUCLEOTIDE SEQUENCE [LARGE SCALE GENOMIC DNA]</scope>
    <source>
        <strain evidence="1 2">GZAAS20.1005</strain>
    </source>
</reference>
<name>A0A1E3BNU0_ASPCR</name>
<dbReference type="AlphaFoldDB" id="A0A1E3BNU0"/>
<dbReference type="InterPro" id="IPR027417">
    <property type="entry name" value="P-loop_NTPase"/>
</dbReference>
<accession>A0A1E3BNU0</accession>
<dbReference type="Gene3D" id="3.40.50.300">
    <property type="entry name" value="P-loop containing nucleotide triphosphate hydrolases"/>
    <property type="match status" value="1"/>
</dbReference>
<comment type="caution">
    <text evidence="1">The sequence shown here is derived from an EMBL/GenBank/DDBJ whole genome shotgun (WGS) entry which is preliminary data.</text>
</comment>
<gene>
    <name evidence="1" type="ORF">SI65_02892</name>
</gene>
<organism evidence="1 2">
    <name type="scientific">Aspergillus cristatus</name>
    <name type="common">Chinese Fuzhuan brick tea-fermentation fungus</name>
    <name type="synonym">Eurotium cristatum</name>
    <dbReference type="NCBI Taxonomy" id="573508"/>
    <lineage>
        <taxon>Eukaryota</taxon>
        <taxon>Fungi</taxon>
        <taxon>Dikarya</taxon>
        <taxon>Ascomycota</taxon>
        <taxon>Pezizomycotina</taxon>
        <taxon>Eurotiomycetes</taxon>
        <taxon>Eurotiomycetidae</taxon>
        <taxon>Eurotiales</taxon>
        <taxon>Aspergillaceae</taxon>
        <taxon>Aspergillus</taxon>
        <taxon>Aspergillus subgen. Aspergillus</taxon>
    </lineage>
</organism>
<keyword evidence="2" id="KW-1185">Reference proteome</keyword>
<dbReference type="OrthoDB" id="2364732at2759"/>
<dbReference type="STRING" id="573508.A0A1E3BNU0"/>
<evidence type="ECO:0000313" key="2">
    <source>
        <dbReference type="Proteomes" id="UP000094569"/>
    </source>
</evidence>
<proteinExistence type="predicted"/>
<dbReference type="Proteomes" id="UP000094569">
    <property type="component" value="Unassembled WGS sequence"/>
</dbReference>
<evidence type="ECO:0000313" key="1">
    <source>
        <dbReference type="EMBL" id="ODM22046.1"/>
    </source>
</evidence>
<dbReference type="SUPFAM" id="SSF52540">
    <property type="entry name" value="P-loop containing nucleoside triphosphate hydrolases"/>
    <property type="match status" value="1"/>
</dbReference>
<sequence length="538" mass="60836">MDFFRNIFGVATHPPATGVPSSHSHPRVMEDPFRCPRTETVRELARILDDEQVVLVRGTPTSGKTTLAKLLDEYYERHDIPSVLIRSWPKGGYNLYTDILIQRARRKGHTFVTEKNIDNCNIVFIIDEAQMSYHDQTLWLEFIKSQISRLHGPRVCLFCSYGSPTGGATNFDAGSPVGFIGIQKRVSLTVSNIRYAPSICLFYNRAEFDDVVRRLCADIRRPLPLDDGARDYIFDLTNGHPGAVEAVVDILKRVYRSEIKHEGITVGVDHIASLLDDEESSFDLLALTGFLRCFPPRNVDTAAANVLRAVLANQNVPLDRDDKGTEICYKNGWLHAEPLDIDAQTIVCIFPTKLHLKFVEYYLTGSSAPFPYQKFPSIESLAEAVFRGFSLRNLASAARLGTGVAARPVEASYQDEFYRSLQQVLGFSAKVTSEWTGDKDNRIDFRIDDPRWGIELLRDGNRLSEHCDRFVGNGRYTPWIQNGSLQDWLVIDCRTSFPREYRVPGTKLWRAVFASDYTSVQILDASNQIVVDEFSLMS</sequence>
<protein>
    <submittedName>
        <fullName evidence="1">Uncharacterized protein</fullName>
    </submittedName>
</protein>
<dbReference type="VEuPathDB" id="FungiDB:SI65_02892"/>